<accession>A0A643K3Y1</accession>
<dbReference type="AlphaFoldDB" id="A0A643K3Y1"/>
<evidence type="ECO:0000256" key="3">
    <source>
        <dbReference type="ARBA" id="ARBA00022801"/>
    </source>
</evidence>
<keyword evidence="6" id="KW-0238">DNA-binding</keyword>
<dbReference type="Pfam" id="PF19306">
    <property type="entry name" value="WHD_Lhr"/>
    <property type="match status" value="1"/>
</dbReference>
<evidence type="ECO:0000259" key="10">
    <source>
        <dbReference type="PROSITE" id="PS51192"/>
    </source>
</evidence>
<dbReference type="PROSITE" id="PS51192">
    <property type="entry name" value="HELICASE_ATP_BIND_1"/>
    <property type="match status" value="1"/>
</dbReference>
<dbReference type="Pfam" id="PF08494">
    <property type="entry name" value="DEAD_assoc"/>
    <property type="match status" value="1"/>
</dbReference>
<dbReference type="InterPro" id="IPR013701">
    <property type="entry name" value="Lhr-like_DEAD/DEAH_assoc"/>
</dbReference>
<dbReference type="GO" id="GO:0006281">
    <property type="term" value="P:DNA repair"/>
    <property type="evidence" value="ECO:0007669"/>
    <property type="project" value="UniProtKB-KW"/>
</dbReference>
<dbReference type="SUPFAM" id="SSF52540">
    <property type="entry name" value="P-loop containing nucleoside triphosphate hydrolases"/>
    <property type="match status" value="1"/>
</dbReference>
<evidence type="ECO:0000313" key="12">
    <source>
        <dbReference type="EMBL" id="KAB1188106.1"/>
    </source>
</evidence>
<evidence type="ECO:0000256" key="5">
    <source>
        <dbReference type="ARBA" id="ARBA00022840"/>
    </source>
</evidence>
<dbReference type="Gene3D" id="3.40.50.300">
    <property type="entry name" value="P-loop containing nucleotide triphosphate hydrolases"/>
    <property type="match status" value="2"/>
</dbReference>
<dbReference type="GO" id="GO:0016887">
    <property type="term" value="F:ATP hydrolysis activity"/>
    <property type="evidence" value="ECO:0007669"/>
    <property type="project" value="TreeGrafter"/>
</dbReference>
<feature type="domain" description="Helicase ATP-binding" evidence="10">
    <location>
        <begin position="65"/>
        <end position="260"/>
    </location>
</feature>
<dbReference type="PANTHER" id="PTHR47962">
    <property type="entry name" value="ATP-DEPENDENT HELICASE LHR-RELATED-RELATED"/>
    <property type="match status" value="1"/>
</dbReference>
<organism evidence="12">
    <name type="scientific">Haloferax sp. CBA1149</name>
    <dbReference type="NCBI Taxonomy" id="2650753"/>
    <lineage>
        <taxon>Archaea</taxon>
        <taxon>Methanobacteriati</taxon>
        <taxon>Methanobacteriota</taxon>
        <taxon>Stenosarchaea group</taxon>
        <taxon>Halobacteria</taxon>
        <taxon>Halobacteriales</taxon>
        <taxon>Haloferacaceae</taxon>
        <taxon>Haloferax</taxon>
    </lineage>
</organism>
<dbReference type="Pfam" id="PF00270">
    <property type="entry name" value="DEAD"/>
    <property type="match status" value="1"/>
</dbReference>
<evidence type="ECO:0000256" key="6">
    <source>
        <dbReference type="ARBA" id="ARBA00023125"/>
    </source>
</evidence>
<comment type="similarity">
    <text evidence="9">Belongs to the Lhr helicase family. Lhr-Core subfamily.</text>
</comment>
<dbReference type="InterPro" id="IPR014001">
    <property type="entry name" value="Helicase_ATP-bd"/>
</dbReference>
<dbReference type="InterPro" id="IPR045628">
    <property type="entry name" value="Lhr_WH_dom"/>
</dbReference>
<sequence>MTQRGRSLLTGKRDDYDFDPESVPVADEDVLDLLEPAVQEWWVDQFGEFVPGNGGFFTPPQRGAIPLIHEEKNALICAPTGSGKTLASFTAIINELFRRDRESPDGLDNSVYCLYVSPLKSLANDIHRNLTEPLDGIADIAGERDETIDIRHAIRHGDTSSADRQKMLEETPHILNTTPETLAILLNSPKFKEKLRTVEYVVVDEIHSLAENKRGTHLSVSLERLETLAESSPTRIGCSATVEPLDTVGEFLVGYEDGDPREYELVDTRFVRDFDIELECPTDDLIRTPRAEVQTRFYDRLHELVASHTNTLVFTNTRSGAERVLHNLRETYPDIDESNSGCHHGSLSKERRQEIESKLKAGELQVVTTSTSLELGIDMPHIDLVVQVGSPKSVAALLQRVGRAGHQLGQTVEGRVIALDRDELVECAVMLTKAEEGFVDRVFIPENAFDVAAQQVYGMAINSIRPESEVRDILRRAYPYRNFSDDDFERLFRYLTADYDGLEDKNVYAKVWRDTNDPPDGEHHYEEYPVGEPLVGKRGRMARVIYMTNIGTIPDSFTCDVLVRGADQWVGTLDEAYLDTLEKGDVFVLGGDNFAYRYRRGSKVYVDRTAQRPTVPSWFSERLPLSYDLGREIAQFQADIVEKLESDGPPAVRAWLRDRPLDENSVRAVTRMFDEQVRYAGPESVATPSRLAIETELNRETYRRHYYVHCTYGRQFNDGLSRLLAYHCARRTNANVQVAVADNGFSISMPLNRKVDLGTILREADPDTLAEDLRAALDGTDLLKRYFRINATRSLMILKRYKGYEKTAAQQQVSSEMLLSFAQELDEFAVMEETYREILEDKLNLAAIEVVLEDIQSGDVDVVDQQVSTPTPRAFGLATLMASDVVLAEDESAVLREFHERVLDEIGEDDIDLDVS</sequence>
<dbReference type="GO" id="GO:0140097">
    <property type="term" value="F:catalytic activity, acting on DNA"/>
    <property type="evidence" value="ECO:0007669"/>
    <property type="project" value="UniProtKB-ARBA"/>
</dbReference>
<dbReference type="SMART" id="SM00487">
    <property type="entry name" value="DEXDc"/>
    <property type="match status" value="1"/>
</dbReference>
<dbReference type="PROSITE" id="PS51194">
    <property type="entry name" value="HELICASE_CTER"/>
    <property type="match status" value="1"/>
</dbReference>
<dbReference type="PANTHER" id="PTHR47962:SF6">
    <property type="entry name" value="LARGE HELICASE-RELATED PROTEIN"/>
    <property type="match status" value="1"/>
</dbReference>
<name>A0A643K3Y1_9EURY</name>
<reference evidence="12" key="1">
    <citation type="submission" date="2019-09" db="EMBL/GenBank/DDBJ databases">
        <title>Genomic analysis of Haloferax sp. CBA1149.</title>
        <authorList>
            <person name="Roh S.W."/>
        </authorList>
    </citation>
    <scope>NUCLEOTIDE SEQUENCE</scope>
    <source>
        <strain evidence="12">CBA1149</strain>
    </source>
</reference>
<dbReference type="RefSeq" id="WP_151137376.1">
    <property type="nucleotide sequence ID" value="NZ_VZUS01000001.1"/>
</dbReference>
<evidence type="ECO:0000256" key="8">
    <source>
        <dbReference type="ARBA" id="ARBA00023235"/>
    </source>
</evidence>
<gene>
    <name evidence="12" type="ORF">Hfx1149_08675</name>
</gene>
<keyword evidence="8" id="KW-0413">Isomerase</keyword>
<proteinExistence type="inferred from homology"/>
<dbReference type="GO" id="GO:0003677">
    <property type="term" value="F:DNA binding"/>
    <property type="evidence" value="ECO:0007669"/>
    <property type="project" value="UniProtKB-KW"/>
</dbReference>
<dbReference type="InterPro" id="IPR027417">
    <property type="entry name" value="P-loop_NTPase"/>
</dbReference>
<dbReference type="Pfam" id="PF00271">
    <property type="entry name" value="Helicase_C"/>
    <property type="match status" value="1"/>
</dbReference>
<keyword evidence="5" id="KW-0067">ATP-binding</keyword>
<dbReference type="EMBL" id="VZUS01000001">
    <property type="protein sequence ID" value="KAB1188106.1"/>
    <property type="molecule type" value="Genomic_DNA"/>
</dbReference>
<evidence type="ECO:0000256" key="9">
    <source>
        <dbReference type="ARBA" id="ARBA00093467"/>
    </source>
</evidence>
<dbReference type="GO" id="GO:0005524">
    <property type="term" value="F:ATP binding"/>
    <property type="evidence" value="ECO:0007669"/>
    <property type="project" value="UniProtKB-KW"/>
</dbReference>
<dbReference type="InterPro" id="IPR001650">
    <property type="entry name" value="Helicase_C-like"/>
</dbReference>
<dbReference type="CDD" id="cd18796">
    <property type="entry name" value="SF2_C_LHR"/>
    <property type="match status" value="1"/>
</dbReference>
<keyword evidence="3" id="KW-0378">Hydrolase</keyword>
<dbReference type="InterPro" id="IPR017170">
    <property type="entry name" value="Lhr-like"/>
</dbReference>
<keyword evidence="2" id="KW-0227">DNA damage</keyword>
<dbReference type="SMART" id="SM00490">
    <property type="entry name" value="HELICc"/>
    <property type="match status" value="1"/>
</dbReference>
<keyword evidence="4 12" id="KW-0347">Helicase</keyword>
<keyword evidence="7" id="KW-0234">DNA repair</keyword>
<evidence type="ECO:0000256" key="7">
    <source>
        <dbReference type="ARBA" id="ARBA00023204"/>
    </source>
</evidence>
<dbReference type="InterPro" id="IPR052511">
    <property type="entry name" value="ATP-dep_Helicase"/>
</dbReference>
<evidence type="ECO:0000256" key="4">
    <source>
        <dbReference type="ARBA" id="ARBA00022806"/>
    </source>
</evidence>
<protein>
    <submittedName>
        <fullName evidence="12">ATP-dependent helicase</fullName>
    </submittedName>
</protein>
<dbReference type="GO" id="GO:0004386">
    <property type="term" value="F:helicase activity"/>
    <property type="evidence" value="ECO:0007669"/>
    <property type="project" value="UniProtKB-KW"/>
</dbReference>
<dbReference type="InterPro" id="IPR011545">
    <property type="entry name" value="DEAD/DEAH_box_helicase_dom"/>
</dbReference>
<feature type="domain" description="Helicase C-terminal" evidence="11">
    <location>
        <begin position="293"/>
        <end position="450"/>
    </location>
</feature>
<keyword evidence="1" id="KW-0547">Nucleotide-binding</keyword>
<dbReference type="CDD" id="cd17922">
    <property type="entry name" value="DEXHc_LHR-like"/>
    <property type="match status" value="1"/>
</dbReference>
<evidence type="ECO:0000259" key="11">
    <source>
        <dbReference type="PROSITE" id="PS51194"/>
    </source>
</evidence>
<evidence type="ECO:0000256" key="2">
    <source>
        <dbReference type="ARBA" id="ARBA00022763"/>
    </source>
</evidence>
<dbReference type="PIRSF" id="PIRSF037307">
    <property type="entry name" value="Lhr-like_helic_prd"/>
    <property type="match status" value="1"/>
</dbReference>
<comment type="caution">
    <text evidence="12">The sequence shown here is derived from an EMBL/GenBank/DDBJ whole genome shotgun (WGS) entry which is preliminary data.</text>
</comment>
<dbReference type="NCBIfam" id="NF010338">
    <property type="entry name" value="PRK13767.1"/>
    <property type="match status" value="1"/>
</dbReference>
<evidence type="ECO:0000256" key="1">
    <source>
        <dbReference type="ARBA" id="ARBA00022741"/>
    </source>
</evidence>